<dbReference type="InterPro" id="IPR011250">
    <property type="entry name" value="OMP/PagP_B-barrel"/>
</dbReference>
<evidence type="ECO:0000256" key="1">
    <source>
        <dbReference type="ARBA" id="ARBA00022729"/>
    </source>
</evidence>
<evidence type="ECO:0000256" key="2">
    <source>
        <dbReference type="SAM" id="SignalP"/>
    </source>
</evidence>
<feature type="domain" description="Outer membrane protein beta-barrel" evidence="3">
    <location>
        <begin position="21"/>
        <end position="190"/>
    </location>
</feature>
<feature type="signal peptide" evidence="2">
    <location>
        <begin position="1"/>
        <end position="21"/>
    </location>
</feature>
<proteinExistence type="predicted"/>
<evidence type="ECO:0000259" key="3">
    <source>
        <dbReference type="Pfam" id="PF13505"/>
    </source>
</evidence>
<reference evidence="4" key="1">
    <citation type="submission" date="2020-01" db="EMBL/GenBank/DDBJ databases">
        <authorList>
            <person name="Meier V. D."/>
            <person name="Meier V D."/>
        </authorList>
    </citation>
    <scope>NUCLEOTIDE SEQUENCE</scope>
    <source>
        <strain evidence="4">HLG_WM_MAG_09</strain>
    </source>
</reference>
<dbReference type="SUPFAM" id="SSF56925">
    <property type="entry name" value="OMPA-like"/>
    <property type="match status" value="1"/>
</dbReference>
<evidence type="ECO:0000313" key="4">
    <source>
        <dbReference type="EMBL" id="CAA6821659.1"/>
    </source>
</evidence>
<dbReference type="EMBL" id="CACVAT010000359">
    <property type="protein sequence ID" value="CAA6821659.1"/>
    <property type="molecule type" value="Genomic_DNA"/>
</dbReference>
<dbReference type="Pfam" id="PF13505">
    <property type="entry name" value="OMP_b-brl"/>
    <property type="match status" value="1"/>
</dbReference>
<dbReference type="AlphaFoldDB" id="A0A6S6U4N7"/>
<keyword evidence="1 2" id="KW-0732">Signal</keyword>
<feature type="chain" id="PRO_5027732079" description="Outer membrane protein beta-barrel domain-containing protein" evidence="2">
    <location>
        <begin position="22"/>
        <end position="193"/>
    </location>
</feature>
<gene>
    <name evidence="4" type="ORF">HELGO_WM15890</name>
</gene>
<protein>
    <recommendedName>
        <fullName evidence="3">Outer membrane protein beta-barrel domain-containing protein</fullName>
    </recommendedName>
</protein>
<accession>A0A6S6U4N7</accession>
<dbReference type="Gene3D" id="2.40.160.20">
    <property type="match status" value="1"/>
</dbReference>
<sequence>MKKIFLPGIIGLITASGSAFAYDYTYSKDEVQSNEFQSIYVGANMGISGGDAGDYCDQEDLSCLSWKAYAGYRLNKNFAFEAGYHNFIEDRGSINQTPVKVTGLSAAVVGIMPADEIDMFKEHEGLEFFGKLGMAAWSSKTNYSVQTDGTDFMLGGGAQMKLGDNLGIRGEMEYLGSDIDSITYSAGLSYATF</sequence>
<dbReference type="InterPro" id="IPR027385">
    <property type="entry name" value="Beta-barrel_OMP"/>
</dbReference>
<organism evidence="4">
    <name type="scientific">uncultured Thiotrichaceae bacterium</name>
    <dbReference type="NCBI Taxonomy" id="298394"/>
    <lineage>
        <taxon>Bacteria</taxon>
        <taxon>Pseudomonadati</taxon>
        <taxon>Pseudomonadota</taxon>
        <taxon>Gammaproteobacteria</taxon>
        <taxon>Thiotrichales</taxon>
        <taxon>Thiotrichaceae</taxon>
        <taxon>environmental samples</taxon>
    </lineage>
</organism>
<name>A0A6S6U4N7_9GAMM</name>